<keyword evidence="1" id="KW-0808">Transferase</keyword>
<dbReference type="InterPro" id="IPR050832">
    <property type="entry name" value="Bact_Acetyltransf"/>
</dbReference>
<dbReference type="InterPro" id="IPR016181">
    <property type="entry name" value="Acyl_CoA_acyltransferase"/>
</dbReference>
<comment type="caution">
    <text evidence="4">The sequence shown here is derived from an EMBL/GenBank/DDBJ whole genome shotgun (WGS) entry which is preliminary data.</text>
</comment>
<protein>
    <recommendedName>
        <fullName evidence="3">N-acetyltransferase domain-containing protein</fullName>
    </recommendedName>
</protein>
<dbReference type="PROSITE" id="PS51186">
    <property type="entry name" value="GNAT"/>
    <property type="match status" value="1"/>
</dbReference>
<accession>A0A4Q0YV16</accession>
<evidence type="ECO:0000259" key="3">
    <source>
        <dbReference type="PROSITE" id="PS51186"/>
    </source>
</evidence>
<reference evidence="4 5" key="1">
    <citation type="submission" date="2017-10" db="EMBL/GenBank/DDBJ databases">
        <title>Nyctiphanis sp. nov., isolated from the stomach of the euphausiid Nyctiphanes simplex (Hansen, 1911) in the Gulf of California.</title>
        <authorList>
            <person name="Gomez-Gil B."/>
            <person name="Aguilar-Mendez M."/>
            <person name="Lopez-Cortes A."/>
            <person name="Gomez-Gutierrez J."/>
            <person name="Roque A."/>
            <person name="Lang E."/>
            <person name="Gonzalez-Castillo A."/>
        </authorList>
    </citation>
    <scope>NUCLEOTIDE SEQUENCE [LARGE SCALE GENOMIC DNA]</scope>
    <source>
        <strain evidence="4 5">CAIM 600</strain>
    </source>
</reference>
<dbReference type="GO" id="GO:0016747">
    <property type="term" value="F:acyltransferase activity, transferring groups other than amino-acyl groups"/>
    <property type="evidence" value="ECO:0007669"/>
    <property type="project" value="InterPro"/>
</dbReference>
<dbReference type="Gene3D" id="3.40.630.30">
    <property type="match status" value="1"/>
</dbReference>
<dbReference type="Pfam" id="PF00583">
    <property type="entry name" value="Acetyltransf_1"/>
    <property type="match status" value="1"/>
</dbReference>
<dbReference type="InterPro" id="IPR000182">
    <property type="entry name" value="GNAT_dom"/>
</dbReference>
<evidence type="ECO:0000256" key="1">
    <source>
        <dbReference type="ARBA" id="ARBA00022679"/>
    </source>
</evidence>
<evidence type="ECO:0000256" key="2">
    <source>
        <dbReference type="ARBA" id="ARBA00023315"/>
    </source>
</evidence>
<feature type="domain" description="N-acetyltransferase" evidence="3">
    <location>
        <begin position="4"/>
        <end position="169"/>
    </location>
</feature>
<evidence type="ECO:0000313" key="5">
    <source>
        <dbReference type="Proteomes" id="UP000290287"/>
    </source>
</evidence>
<dbReference type="PANTHER" id="PTHR43877">
    <property type="entry name" value="AMINOALKYLPHOSPHONATE N-ACETYLTRANSFERASE-RELATED-RELATED"/>
    <property type="match status" value="1"/>
</dbReference>
<keyword evidence="2" id="KW-0012">Acyltransferase</keyword>
<dbReference type="SUPFAM" id="SSF55729">
    <property type="entry name" value="Acyl-CoA N-acyltransferases (Nat)"/>
    <property type="match status" value="1"/>
</dbReference>
<organism evidence="4 5">
    <name type="scientific">Veronia nyctiphanis</name>
    <dbReference type="NCBI Taxonomy" id="1278244"/>
    <lineage>
        <taxon>Bacteria</taxon>
        <taxon>Pseudomonadati</taxon>
        <taxon>Pseudomonadota</taxon>
        <taxon>Gammaproteobacteria</taxon>
        <taxon>Vibrionales</taxon>
        <taxon>Vibrionaceae</taxon>
        <taxon>Veronia</taxon>
    </lineage>
</organism>
<evidence type="ECO:0000313" key="4">
    <source>
        <dbReference type="EMBL" id="RXJ74044.1"/>
    </source>
</evidence>
<proteinExistence type="predicted"/>
<dbReference type="PANTHER" id="PTHR43877:SF1">
    <property type="entry name" value="ACETYLTRANSFERASE"/>
    <property type="match status" value="1"/>
</dbReference>
<name>A0A4Q0YV16_9GAMM</name>
<dbReference type="AlphaFoldDB" id="A0A4Q0YV16"/>
<sequence>MSLISIRKASQADAHDIAIIQTSSWYATYRGLVCDNFLDNFTATSRIAPWQQILGESDSVFIAVEDNQAIGFAHYSATRDADSNSNTTAELTSIYIHPEHYRKGVGSLLINAVENALKGEDFSAVTLWALKGNDGAHQFYLHAGFEPDGSESYLERIKATAIRYQKRIQNR</sequence>
<dbReference type="CDD" id="cd04301">
    <property type="entry name" value="NAT_SF"/>
    <property type="match status" value="1"/>
</dbReference>
<gene>
    <name evidence="4" type="ORF">CS022_05210</name>
</gene>
<keyword evidence="5" id="KW-1185">Reference proteome</keyword>
<dbReference type="EMBL" id="PEIB01000004">
    <property type="protein sequence ID" value="RXJ74044.1"/>
    <property type="molecule type" value="Genomic_DNA"/>
</dbReference>
<dbReference type="Proteomes" id="UP000290287">
    <property type="component" value="Unassembled WGS sequence"/>
</dbReference>